<dbReference type="CDD" id="cd01672">
    <property type="entry name" value="TMPK"/>
    <property type="match status" value="1"/>
</dbReference>
<evidence type="ECO:0000256" key="1">
    <source>
        <dbReference type="ARBA" id="ARBA00009776"/>
    </source>
</evidence>
<sequence length="217" mass="24410">MNEFSPKFISFEGGEGAGKSTQIRLLAKWLTGRGVEVVMTREPGGSTGAEEIRELLVKGETDRWTPMSEALLMTAARAEHVERTIKPALKRGAWVLCDRFFDSTIAYQGGARGLGIEKMRDLQDMALHGLTPDLTFILDLPVDVGLARACGREALREDREDRFERMNFAFHENIRDAYLKIAEAEPDRCVVIDANRDITTLQNDLRAQVNHRFVGMQ</sequence>
<dbReference type="NCBIfam" id="TIGR00041">
    <property type="entry name" value="DTMP_kinase"/>
    <property type="match status" value="1"/>
</dbReference>
<keyword evidence="6 11" id="KW-0547">Nucleotide-binding</keyword>
<accession>A0ABV8UAI6</accession>
<dbReference type="HAMAP" id="MF_00165">
    <property type="entry name" value="Thymidylate_kinase"/>
    <property type="match status" value="1"/>
</dbReference>
<proteinExistence type="inferred from homology"/>
<reference evidence="14" key="1">
    <citation type="journal article" date="2019" name="Int. J. Syst. Evol. Microbiol.">
        <title>The Global Catalogue of Microorganisms (GCM) 10K type strain sequencing project: providing services to taxonomists for standard genome sequencing and annotation.</title>
        <authorList>
            <consortium name="The Broad Institute Genomics Platform"/>
            <consortium name="The Broad Institute Genome Sequencing Center for Infectious Disease"/>
            <person name="Wu L."/>
            <person name="Ma J."/>
        </authorList>
    </citation>
    <scope>NUCLEOTIDE SEQUENCE [LARGE SCALE GENOMIC DNA]</scope>
    <source>
        <strain evidence="14">CGMCC 1.15304</strain>
    </source>
</reference>
<dbReference type="Proteomes" id="UP001595776">
    <property type="component" value="Unassembled WGS sequence"/>
</dbReference>
<dbReference type="PANTHER" id="PTHR10344">
    <property type="entry name" value="THYMIDYLATE KINASE"/>
    <property type="match status" value="1"/>
</dbReference>
<dbReference type="EC" id="2.7.4.9" evidence="2 11"/>
<protein>
    <recommendedName>
        <fullName evidence="3 11">Thymidylate kinase</fullName>
        <ecNumber evidence="2 11">2.7.4.9</ecNumber>
    </recommendedName>
    <alternativeName>
        <fullName evidence="9 11">dTMP kinase</fullName>
    </alternativeName>
</protein>
<name>A0ABV8UAI6_9PROT</name>
<feature type="domain" description="Thymidylate kinase-like" evidence="12">
    <location>
        <begin position="11"/>
        <end position="204"/>
    </location>
</feature>
<comment type="similarity">
    <text evidence="1 11">Belongs to the thymidylate kinase family.</text>
</comment>
<comment type="caution">
    <text evidence="13">The sequence shown here is derived from an EMBL/GenBank/DDBJ whole genome shotgun (WGS) entry which is preliminary data.</text>
</comment>
<evidence type="ECO:0000256" key="6">
    <source>
        <dbReference type="ARBA" id="ARBA00022741"/>
    </source>
</evidence>
<dbReference type="Pfam" id="PF02223">
    <property type="entry name" value="Thymidylate_kin"/>
    <property type="match status" value="1"/>
</dbReference>
<evidence type="ECO:0000256" key="10">
    <source>
        <dbReference type="ARBA" id="ARBA00048743"/>
    </source>
</evidence>
<dbReference type="RefSeq" id="WP_068146068.1">
    <property type="nucleotide sequence ID" value="NZ_JBHSCR010000007.1"/>
</dbReference>
<dbReference type="GO" id="GO:0004798">
    <property type="term" value="F:dTMP kinase activity"/>
    <property type="evidence" value="ECO:0007669"/>
    <property type="project" value="UniProtKB-EC"/>
</dbReference>
<evidence type="ECO:0000256" key="4">
    <source>
        <dbReference type="ARBA" id="ARBA00022679"/>
    </source>
</evidence>
<dbReference type="PANTHER" id="PTHR10344:SF4">
    <property type="entry name" value="UMP-CMP KINASE 2, MITOCHONDRIAL"/>
    <property type="match status" value="1"/>
</dbReference>
<keyword evidence="4 11" id="KW-0808">Transferase</keyword>
<organism evidence="13 14">
    <name type="scientific">Kordiimonas lipolytica</name>
    <dbReference type="NCBI Taxonomy" id="1662421"/>
    <lineage>
        <taxon>Bacteria</taxon>
        <taxon>Pseudomonadati</taxon>
        <taxon>Pseudomonadota</taxon>
        <taxon>Alphaproteobacteria</taxon>
        <taxon>Kordiimonadales</taxon>
        <taxon>Kordiimonadaceae</taxon>
        <taxon>Kordiimonas</taxon>
    </lineage>
</organism>
<evidence type="ECO:0000256" key="9">
    <source>
        <dbReference type="ARBA" id="ARBA00029962"/>
    </source>
</evidence>
<evidence type="ECO:0000313" key="14">
    <source>
        <dbReference type="Proteomes" id="UP001595776"/>
    </source>
</evidence>
<keyword evidence="14" id="KW-1185">Reference proteome</keyword>
<keyword evidence="7 11" id="KW-0418">Kinase</keyword>
<dbReference type="PROSITE" id="PS01331">
    <property type="entry name" value="THYMIDYLATE_KINASE"/>
    <property type="match status" value="1"/>
</dbReference>
<evidence type="ECO:0000256" key="11">
    <source>
        <dbReference type="HAMAP-Rule" id="MF_00165"/>
    </source>
</evidence>
<comment type="catalytic activity">
    <reaction evidence="10 11">
        <text>dTMP + ATP = dTDP + ADP</text>
        <dbReference type="Rhea" id="RHEA:13517"/>
        <dbReference type="ChEBI" id="CHEBI:30616"/>
        <dbReference type="ChEBI" id="CHEBI:58369"/>
        <dbReference type="ChEBI" id="CHEBI:63528"/>
        <dbReference type="ChEBI" id="CHEBI:456216"/>
        <dbReference type="EC" id="2.7.4.9"/>
    </reaction>
</comment>
<dbReference type="InterPro" id="IPR027417">
    <property type="entry name" value="P-loop_NTPase"/>
</dbReference>
<dbReference type="InterPro" id="IPR039430">
    <property type="entry name" value="Thymidylate_kin-like_dom"/>
</dbReference>
<comment type="function">
    <text evidence="11">Phosphorylation of dTMP to form dTDP in both de novo and salvage pathways of dTTP synthesis.</text>
</comment>
<gene>
    <name evidence="11 13" type="primary">tmk</name>
    <name evidence="13" type="ORF">ACFO5Q_10055</name>
</gene>
<dbReference type="InterPro" id="IPR018094">
    <property type="entry name" value="Thymidylate_kinase"/>
</dbReference>
<feature type="binding site" evidence="11">
    <location>
        <begin position="13"/>
        <end position="20"/>
    </location>
    <ligand>
        <name>ATP</name>
        <dbReference type="ChEBI" id="CHEBI:30616"/>
    </ligand>
</feature>
<evidence type="ECO:0000256" key="2">
    <source>
        <dbReference type="ARBA" id="ARBA00012980"/>
    </source>
</evidence>
<evidence type="ECO:0000256" key="5">
    <source>
        <dbReference type="ARBA" id="ARBA00022727"/>
    </source>
</evidence>
<evidence type="ECO:0000256" key="8">
    <source>
        <dbReference type="ARBA" id="ARBA00022840"/>
    </source>
</evidence>
<dbReference type="Gene3D" id="3.40.50.300">
    <property type="entry name" value="P-loop containing nucleotide triphosphate hydrolases"/>
    <property type="match status" value="1"/>
</dbReference>
<evidence type="ECO:0000313" key="13">
    <source>
        <dbReference type="EMBL" id="MFC4348188.1"/>
    </source>
</evidence>
<dbReference type="InterPro" id="IPR018095">
    <property type="entry name" value="Thymidylate_kin_CS"/>
</dbReference>
<evidence type="ECO:0000256" key="7">
    <source>
        <dbReference type="ARBA" id="ARBA00022777"/>
    </source>
</evidence>
<dbReference type="SUPFAM" id="SSF52540">
    <property type="entry name" value="P-loop containing nucleoside triphosphate hydrolases"/>
    <property type="match status" value="1"/>
</dbReference>
<evidence type="ECO:0000256" key="3">
    <source>
        <dbReference type="ARBA" id="ARBA00017144"/>
    </source>
</evidence>
<keyword evidence="8 11" id="KW-0067">ATP-binding</keyword>
<dbReference type="EMBL" id="JBHSCR010000007">
    <property type="protein sequence ID" value="MFC4348188.1"/>
    <property type="molecule type" value="Genomic_DNA"/>
</dbReference>
<keyword evidence="5 11" id="KW-0545">Nucleotide biosynthesis</keyword>
<evidence type="ECO:0000259" key="12">
    <source>
        <dbReference type="Pfam" id="PF02223"/>
    </source>
</evidence>